<accession>A0A1Q2CU20</accession>
<keyword evidence="2" id="KW-1185">Reference proteome</keyword>
<reference evidence="1 2" key="1">
    <citation type="journal article" date="2008" name="Int. J. Syst. Evol. Microbiol.">
        <title>Tessaracoccus flavescens sp. nov., isolated from marine sediment.</title>
        <authorList>
            <person name="Lee D.W."/>
            <person name="Lee S.D."/>
        </authorList>
    </citation>
    <scope>NUCLEOTIDE SEQUENCE [LARGE SCALE GENOMIC DNA]</scope>
    <source>
        <strain evidence="1 2">SST-39T</strain>
    </source>
</reference>
<organism evidence="1 2">
    <name type="scientific">Tessaracoccus flavescens</name>
    <dbReference type="NCBI Taxonomy" id="399497"/>
    <lineage>
        <taxon>Bacteria</taxon>
        <taxon>Bacillati</taxon>
        <taxon>Actinomycetota</taxon>
        <taxon>Actinomycetes</taxon>
        <taxon>Propionibacteriales</taxon>
        <taxon>Propionibacteriaceae</taxon>
        <taxon>Tessaracoccus</taxon>
    </lineage>
</organism>
<dbReference type="AlphaFoldDB" id="A0A1Q2CU20"/>
<dbReference type="Proteomes" id="UP000188235">
    <property type="component" value="Chromosome"/>
</dbReference>
<dbReference type="EMBL" id="CP019607">
    <property type="protein sequence ID" value="AQP49602.1"/>
    <property type="molecule type" value="Genomic_DNA"/>
</dbReference>
<protein>
    <submittedName>
        <fullName evidence="1">Uncharacterized protein</fullName>
    </submittedName>
</protein>
<name>A0A1Q2CU20_9ACTN</name>
<proteinExistence type="predicted"/>
<evidence type="ECO:0000313" key="2">
    <source>
        <dbReference type="Proteomes" id="UP000188235"/>
    </source>
</evidence>
<gene>
    <name evidence="1" type="ORF">BW733_00890</name>
</gene>
<sequence>MSTAKICIEMVFVQFRDISFTLVAAVVLRVRHERGLQVHRPEVRQVLLGQDKLPTDACTTFLTTDGPLLSSR</sequence>
<evidence type="ECO:0000313" key="1">
    <source>
        <dbReference type="EMBL" id="AQP49602.1"/>
    </source>
</evidence>
<dbReference type="KEGG" id="tfa:BW733_00890"/>